<sequence length="244" mass="27672">MTISFSDETGFAVIDRDGKVFGQNQSVYFVKSVDRHAAQLINSPDDAYQLPAQQIDEHSITPRDISIIDVRQIVTNTAKKHLIIRDESQPLMRYDSHEVSAIHTATKLIEQESPDNWVIKTEKHFFDALYGPVFVAMFLGGVLLACWFPAVNLEAGRQVKPMNSFRHRAKSRTFIAIARSLGTKGIKALAGVLAITCTLWIIQGVRHVNHVTTFNLTSHMVRQREREKLRGHEETRDESMPDFT</sequence>
<evidence type="ECO:0000256" key="1">
    <source>
        <dbReference type="SAM" id="MobiDB-lite"/>
    </source>
</evidence>
<evidence type="ECO:0000313" key="4">
    <source>
        <dbReference type="Proteomes" id="UP000263642"/>
    </source>
</evidence>
<protein>
    <submittedName>
        <fullName evidence="3">Uncharacterized protein</fullName>
    </submittedName>
</protein>
<dbReference type="Proteomes" id="UP000263642">
    <property type="component" value="Unassembled WGS sequence"/>
</dbReference>
<feature type="region of interest" description="Disordered" evidence="1">
    <location>
        <begin position="225"/>
        <end position="244"/>
    </location>
</feature>
<evidence type="ECO:0000313" key="3">
    <source>
        <dbReference type="EMBL" id="HCO25472.1"/>
    </source>
</evidence>
<gene>
    <name evidence="3" type="ORF">DIT97_21520</name>
</gene>
<feature type="transmembrane region" description="Helical" evidence="2">
    <location>
        <begin position="174"/>
        <end position="202"/>
    </location>
</feature>
<dbReference type="EMBL" id="DQAY01000130">
    <property type="protein sequence ID" value="HCO25472.1"/>
    <property type="molecule type" value="Genomic_DNA"/>
</dbReference>
<keyword evidence="2" id="KW-0812">Transmembrane</keyword>
<proteinExistence type="predicted"/>
<feature type="transmembrane region" description="Helical" evidence="2">
    <location>
        <begin position="129"/>
        <end position="153"/>
    </location>
</feature>
<comment type="caution">
    <text evidence="3">The sequence shown here is derived from an EMBL/GenBank/DDBJ whole genome shotgun (WGS) entry which is preliminary data.</text>
</comment>
<evidence type="ECO:0000256" key="2">
    <source>
        <dbReference type="SAM" id="Phobius"/>
    </source>
</evidence>
<keyword evidence="2" id="KW-1133">Transmembrane helix</keyword>
<name>A0A3D3RBK1_9PLAN</name>
<accession>A0A3D3RBK1</accession>
<dbReference type="AlphaFoldDB" id="A0A3D3RBK1"/>
<keyword evidence="2" id="KW-0472">Membrane</keyword>
<organism evidence="3 4">
    <name type="scientific">Gimesia maris</name>
    <dbReference type="NCBI Taxonomy" id="122"/>
    <lineage>
        <taxon>Bacteria</taxon>
        <taxon>Pseudomonadati</taxon>
        <taxon>Planctomycetota</taxon>
        <taxon>Planctomycetia</taxon>
        <taxon>Planctomycetales</taxon>
        <taxon>Planctomycetaceae</taxon>
        <taxon>Gimesia</taxon>
    </lineage>
</organism>
<reference evidence="3 4" key="1">
    <citation type="journal article" date="2018" name="Nat. Biotechnol.">
        <title>A standardized bacterial taxonomy based on genome phylogeny substantially revises the tree of life.</title>
        <authorList>
            <person name="Parks D.H."/>
            <person name="Chuvochina M."/>
            <person name="Waite D.W."/>
            <person name="Rinke C."/>
            <person name="Skarshewski A."/>
            <person name="Chaumeil P.A."/>
            <person name="Hugenholtz P."/>
        </authorList>
    </citation>
    <scope>NUCLEOTIDE SEQUENCE [LARGE SCALE GENOMIC DNA]</scope>
    <source>
        <strain evidence="3">UBA9375</strain>
    </source>
</reference>